<dbReference type="GO" id="GO:0006614">
    <property type="term" value="P:SRP-dependent cotranslational protein targeting to membrane"/>
    <property type="evidence" value="ECO:0007669"/>
    <property type="project" value="InterPro"/>
</dbReference>
<dbReference type="GO" id="GO:0005783">
    <property type="term" value="C:endoplasmic reticulum"/>
    <property type="evidence" value="ECO:0007669"/>
    <property type="project" value="UniProtKB-SubCell"/>
</dbReference>
<dbReference type="InterPro" id="IPR034652">
    <property type="entry name" value="SRP68-RBD"/>
</dbReference>
<dbReference type="PANTHER" id="PTHR12860">
    <property type="entry name" value="SIGNAL RECOGNITION PARTICLE 68 KDA PROTEIN"/>
    <property type="match status" value="1"/>
</dbReference>
<keyword evidence="6" id="KW-0256">Endoplasmic reticulum</keyword>
<dbReference type="InterPro" id="IPR026258">
    <property type="entry name" value="SRP68"/>
</dbReference>
<sequence>MVIADVMMAETEKENAEEPLLFPTIHILQLVKDARQRHGLRHADYNRYRSYCRSKLKHVRRALKFTNIHKCVRRHKAKFMKRWVIDETFTDEKFVQLGLFEAERRWAKAMSDKMAMEDNPDKLRKRHSLRMNLKRAVFHATSLETLVRNNTKCDAPTKLEAQAYAAWLRGICCFELRKWHEAAEALKAARIVYDRLAEATQNTTLANLYKAKCREIQPQLRLCEFSSAESSPVEMLMNELIAIRMQGTDSDTVDRLIAEMRSKATSDSVVVIEWGGFKSTIEDNKTRQVIQGWKQVDTELNQCHTPKEKIALYEKQLTDTRDALDRMSDLIRRKAAENSDLSVLQSVKTYLEFLKMTGTSAKYLAMIENIKYIDTIEWDVVLYLSVSWLVVIILNFLIFQIIELTGASANGDLIKAFRFKIEFYKTFRYVFYDLFPTPSYFSTF</sequence>
<dbReference type="PANTHER" id="PTHR12860:SF0">
    <property type="entry name" value="SIGNAL RECOGNITION PARTICLE SUBUNIT SRP68"/>
    <property type="match status" value="1"/>
</dbReference>
<dbReference type="CDD" id="cd15481">
    <property type="entry name" value="SRP68-RBD"/>
    <property type="match status" value="1"/>
</dbReference>
<feature type="transmembrane region" description="Helical" evidence="13">
    <location>
        <begin position="380"/>
        <end position="399"/>
    </location>
</feature>
<dbReference type="GO" id="GO:0005730">
    <property type="term" value="C:nucleolus"/>
    <property type="evidence" value="ECO:0007669"/>
    <property type="project" value="UniProtKB-SubCell"/>
</dbReference>
<name>A0A1I7XUE8_HETBA</name>
<evidence type="ECO:0000256" key="7">
    <source>
        <dbReference type="ARBA" id="ARBA00022884"/>
    </source>
</evidence>
<organism evidence="14 15">
    <name type="scientific">Heterorhabditis bacteriophora</name>
    <name type="common">Entomopathogenic nematode worm</name>
    <dbReference type="NCBI Taxonomy" id="37862"/>
    <lineage>
        <taxon>Eukaryota</taxon>
        <taxon>Metazoa</taxon>
        <taxon>Ecdysozoa</taxon>
        <taxon>Nematoda</taxon>
        <taxon>Chromadorea</taxon>
        <taxon>Rhabditida</taxon>
        <taxon>Rhabditina</taxon>
        <taxon>Rhabditomorpha</taxon>
        <taxon>Strongyloidea</taxon>
        <taxon>Heterorhabditidae</taxon>
        <taxon>Heterorhabditis</taxon>
    </lineage>
</organism>
<dbReference type="GO" id="GO:0030942">
    <property type="term" value="F:endoplasmic reticulum signal peptide binding"/>
    <property type="evidence" value="ECO:0007669"/>
    <property type="project" value="InterPro"/>
</dbReference>
<keyword evidence="13" id="KW-0472">Membrane</keyword>
<dbReference type="GO" id="GO:0005047">
    <property type="term" value="F:signal recognition particle binding"/>
    <property type="evidence" value="ECO:0007669"/>
    <property type="project" value="InterPro"/>
</dbReference>
<evidence type="ECO:0000256" key="5">
    <source>
        <dbReference type="ARBA" id="ARBA00022490"/>
    </source>
</evidence>
<evidence type="ECO:0000256" key="3">
    <source>
        <dbReference type="ARBA" id="ARBA00004604"/>
    </source>
</evidence>
<dbReference type="Pfam" id="PF16969">
    <property type="entry name" value="SRP68"/>
    <property type="match status" value="1"/>
</dbReference>
<evidence type="ECO:0000256" key="4">
    <source>
        <dbReference type="ARBA" id="ARBA00009352"/>
    </source>
</evidence>
<dbReference type="GO" id="GO:0005829">
    <property type="term" value="C:cytosol"/>
    <property type="evidence" value="ECO:0007669"/>
    <property type="project" value="UniProtKB-ARBA"/>
</dbReference>
<keyword evidence="5" id="KW-0963">Cytoplasm</keyword>
<dbReference type="Gene3D" id="1.10.3450.40">
    <property type="entry name" value="Signal recognition particle, SRP68 subunit, RNA-binding domain"/>
    <property type="match status" value="1"/>
</dbReference>
<dbReference type="FunFam" id="1.10.3450.40:FF:000001">
    <property type="entry name" value="Signal recognition particle subunit SRP68"/>
    <property type="match status" value="1"/>
</dbReference>
<evidence type="ECO:0000256" key="11">
    <source>
        <dbReference type="ARBA" id="ARBA00029498"/>
    </source>
</evidence>
<dbReference type="GO" id="GO:0008312">
    <property type="term" value="F:7S RNA binding"/>
    <property type="evidence" value="ECO:0007669"/>
    <property type="project" value="InterPro"/>
</dbReference>
<evidence type="ECO:0000256" key="10">
    <source>
        <dbReference type="ARBA" id="ARBA00023274"/>
    </source>
</evidence>
<evidence type="ECO:0000313" key="15">
    <source>
        <dbReference type="WBParaSite" id="Hba_21374"/>
    </source>
</evidence>
<keyword evidence="14" id="KW-1185">Reference proteome</keyword>
<evidence type="ECO:0000256" key="12">
    <source>
        <dbReference type="ARBA" id="ARBA00083741"/>
    </source>
</evidence>
<evidence type="ECO:0000256" key="13">
    <source>
        <dbReference type="SAM" id="Phobius"/>
    </source>
</evidence>
<keyword evidence="13" id="KW-0812">Transmembrane</keyword>
<accession>A0A1I7XUE8</accession>
<evidence type="ECO:0000256" key="6">
    <source>
        <dbReference type="ARBA" id="ARBA00022824"/>
    </source>
</evidence>
<keyword evidence="8" id="KW-0733">Signal recognition particle</keyword>
<evidence type="ECO:0000313" key="14">
    <source>
        <dbReference type="Proteomes" id="UP000095283"/>
    </source>
</evidence>
<dbReference type="Proteomes" id="UP000095283">
    <property type="component" value="Unplaced"/>
</dbReference>
<protein>
    <recommendedName>
        <fullName evidence="11">Signal recognition particle subunit SRP68</fullName>
    </recommendedName>
    <alternativeName>
        <fullName evidence="12">Signal recognition particle 68 kDa protein</fullName>
    </alternativeName>
</protein>
<evidence type="ECO:0000256" key="1">
    <source>
        <dbReference type="ARBA" id="ARBA00004240"/>
    </source>
</evidence>
<dbReference type="WBParaSite" id="Hba_21374">
    <property type="protein sequence ID" value="Hba_21374"/>
    <property type="gene ID" value="Hba_21374"/>
</dbReference>
<keyword evidence="13" id="KW-1133">Transmembrane helix</keyword>
<proteinExistence type="inferred from homology"/>
<evidence type="ECO:0000256" key="9">
    <source>
        <dbReference type="ARBA" id="ARBA00023242"/>
    </source>
</evidence>
<evidence type="ECO:0000256" key="2">
    <source>
        <dbReference type="ARBA" id="ARBA00004496"/>
    </source>
</evidence>
<dbReference type="InterPro" id="IPR038253">
    <property type="entry name" value="SRP68_N_sf"/>
</dbReference>
<comment type="similarity">
    <text evidence="4">Belongs to the SRP68 family.</text>
</comment>
<evidence type="ECO:0000256" key="8">
    <source>
        <dbReference type="ARBA" id="ARBA00023135"/>
    </source>
</evidence>
<reference evidence="15" key="1">
    <citation type="submission" date="2016-11" db="UniProtKB">
        <authorList>
            <consortium name="WormBaseParasite"/>
        </authorList>
    </citation>
    <scope>IDENTIFICATION</scope>
</reference>
<dbReference type="AlphaFoldDB" id="A0A1I7XUE8"/>
<dbReference type="GO" id="GO:0005786">
    <property type="term" value="C:signal recognition particle, endoplasmic reticulum targeting"/>
    <property type="evidence" value="ECO:0007669"/>
    <property type="project" value="UniProtKB-KW"/>
</dbReference>
<keyword evidence="10" id="KW-0687">Ribonucleoprotein</keyword>
<keyword evidence="7" id="KW-0694">RNA-binding</keyword>
<comment type="subcellular location">
    <subcellularLocation>
        <location evidence="2">Cytoplasm</location>
    </subcellularLocation>
    <subcellularLocation>
        <location evidence="1">Endoplasmic reticulum</location>
    </subcellularLocation>
    <subcellularLocation>
        <location evidence="3">Nucleus</location>
        <location evidence="3">Nucleolus</location>
    </subcellularLocation>
</comment>
<keyword evidence="9" id="KW-0539">Nucleus</keyword>